<sequence length="168" mass="19487">MKEKHNIPKQNGFKVPNQYFEDFKVDFSHADTISKLDKIKTTGFKTPDNYFNDFKVDIPSENKKSKVISLYRNQFFTVITTAAAVLLFIVLIYKEKTVEFSETTELNQLAIENYLEQNDFDFENEIDYNSDAYFISIKKELNTVGDEAILEYLAQSSDMDIASLLNDN</sequence>
<keyword evidence="1" id="KW-0812">Transmembrane</keyword>
<reference evidence="2 3" key="1">
    <citation type="submission" date="2016-11" db="EMBL/GenBank/DDBJ databases">
        <authorList>
            <person name="Jaros S."/>
            <person name="Januszkiewicz K."/>
            <person name="Wedrychowicz H."/>
        </authorList>
    </citation>
    <scope>NUCLEOTIDE SEQUENCE [LARGE SCALE GENOMIC DNA]</scope>
    <source>
        <strain evidence="2 3">DSM 21425</strain>
    </source>
</reference>
<feature type="transmembrane region" description="Helical" evidence="1">
    <location>
        <begin position="75"/>
        <end position="93"/>
    </location>
</feature>
<dbReference type="Proteomes" id="UP000184225">
    <property type="component" value="Unassembled WGS sequence"/>
</dbReference>
<dbReference type="STRING" id="579105.SAMN04488096_102318"/>
<dbReference type="OrthoDB" id="981524at2"/>
<proteinExistence type="predicted"/>
<dbReference type="RefSeq" id="WP_073148612.1">
    <property type="nucleotide sequence ID" value="NZ_FQYY01000002.1"/>
</dbReference>
<evidence type="ECO:0000313" key="2">
    <source>
        <dbReference type="EMBL" id="SHI54763.1"/>
    </source>
</evidence>
<dbReference type="AlphaFoldDB" id="A0A1M6C1F1"/>
<accession>A0A1M6C1F1</accession>
<keyword evidence="1" id="KW-0472">Membrane</keyword>
<dbReference type="EMBL" id="FQYY01000002">
    <property type="protein sequence ID" value="SHI54763.1"/>
    <property type="molecule type" value="Genomic_DNA"/>
</dbReference>
<keyword evidence="1" id="KW-1133">Transmembrane helix</keyword>
<evidence type="ECO:0000256" key="1">
    <source>
        <dbReference type="SAM" id="Phobius"/>
    </source>
</evidence>
<protein>
    <submittedName>
        <fullName evidence="2">Uncharacterized protein</fullName>
    </submittedName>
</protein>
<name>A0A1M6C1F1_9FLAO</name>
<gene>
    <name evidence="2" type="ORF">SAMN04488096_102318</name>
</gene>
<evidence type="ECO:0000313" key="3">
    <source>
        <dbReference type="Proteomes" id="UP000184225"/>
    </source>
</evidence>
<keyword evidence="3" id="KW-1185">Reference proteome</keyword>
<organism evidence="2 3">
    <name type="scientific">Mesonia phycicola</name>
    <dbReference type="NCBI Taxonomy" id="579105"/>
    <lineage>
        <taxon>Bacteria</taxon>
        <taxon>Pseudomonadati</taxon>
        <taxon>Bacteroidota</taxon>
        <taxon>Flavobacteriia</taxon>
        <taxon>Flavobacteriales</taxon>
        <taxon>Flavobacteriaceae</taxon>
        <taxon>Mesonia</taxon>
    </lineage>
</organism>